<organism evidence="1 2">
    <name type="scientific">Phaeosphaeria nodorum (strain SN15 / ATCC MYA-4574 / FGSC 10173)</name>
    <name type="common">Glume blotch fungus</name>
    <name type="synonym">Parastagonospora nodorum</name>
    <dbReference type="NCBI Taxonomy" id="321614"/>
    <lineage>
        <taxon>Eukaryota</taxon>
        <taxon>Fungi</taxon>
        <taxon>Dikarya</taxon>
        <taxon>Ascomycota</taxon>
        <taxon>Pezizomycotina</taxon>
        <taxon>Dothideomycetes</taxon>
        <taxon>Pleosporomycetidae</taxon>
        <taxon>Pleosporales</taxon>
        <taxon>Pleosporineae</taxon>
        <taxon>Phaeosphaeriaceae</taxon>
        <taxon>Parastagonospora</taxon>
    </lineage>
</organism>
<reference evidence="2" key="1">
    <citation type="journal article" date="2021" name="BMC Genomics">
        <title>Chromosome-level genome assembly and manually-curated proteome of model necrotroph Parastagonospora nodorum Sn15 reveals a genome-wide trove of candidate effector homologs, and redundancy of virulence-related functions within an accessory chromosome.</title>
        <authorList>
            <person name="Bertazzoni S."/>
            <person name="Jones D.A.B."/>
            <person name="Phan H.T."/>
            <person name="Tan K.-C."/>
            <person name="Hane J.K."/>
        </authorList>
    </citation>
    <scope>NUCLEOTIDE SEQUENCE [LARGE SCALE GENOMIC DNA]</scope>
    <source>
        <strain evidence="2">SN15 / ATCC MYA-4574 / FGSC 10173)</strain>
    </source>
</reference>
<accession>A0A7U2F6Y0</accession>
<protein>
    <submittedName>
        <fullName evidence="1">Uncharacterized protein</fullName>
    </submittedName>
</protein>
<proteinExistence type="predicted"/>
<evidence type="ECO:0000313" key="1">
    <source>
        <dbReference type="EMBL" id="QRC99864.1"/>
    </source>
</evidence>
<gene>
    <name evidence="1" type="ORF">JI435_414160</name>
</gene>
<evidence type="ECO:0000313" key="2">
    <source>
        <dbReference type="Proteomes" id="UP000663193"/>
    </source>
</evidence>
<dbReference type="Proteomes" id="UP000663193">
    <property type="component" value="Chromosome 10"/>
</dbReference>
<dbReference type="AlphaFoldDB" id="A0A7U2F6Y0"/>
<dbReference type="EMBL" id="CP069032">
    <property type="protein sequence ID" value="QRC99864.1"/>
    <property type="molecule type" value="Genomic_DNA"/>
</dbReference>
<dbReference type="VEuPathDB" id="FungiDB:JI435_414160"/>
<sequence>MCNPTSTKTGINNTTGYQNKQPDSIFMKIPSQASRVYKGNRFAEAKRETKFVSICKGIRRSINISIYGRIQTAC</sequence>
<name>A0A7U2F6Y0_PHANO</name>
<keyword evidence="2" id="KW-1185">Reference proteome</keyword>